<organism evidence="7 8">
    <name type="scientific">Spartinivicinus poritis</name>
    <dbReference type="NCBI Taxonomy" id="2994640"/>
    <lineage>
        <taxon>Bacteria</taxon>
        <taxon>Pseudomonadati</taxon>
        <taxon>Pseudomonadota</taxon>
        <taxon>Gammaproteobacteria</taxon>
        <taxon>Oceanospirillales</taxon>
        <taxon>Zooshikellaceae</taxon>
        <taxon>Spartinivicinus</taxon>
    </lineage>
</organism>
<gene>
    <name evidence="7" type="ORF">ORQ98_18080</name>
</gene>
<dbReference type="PANTHER" id="PTHR43085:SF1">
    <property type="entry name" value="PSEUDOURIDINE KINASE-RELATED"/>
    <property type="match status" value="1"/>
</dbReference>
<dbReference type="Pfam" id="PF00294">
    <property type="entry name" value="PfkB"/>
    <property type="match status" value="1"/>
</dbReference>
<comment type="caution">
    <text evidence="7">The sequence shown here is derived from an EMBL/GenBank/DDBJ whole genome shotgun (WGS) entry which is preliminary data.</text>
</comment>
<evidence type="ECO:0000313" key="7">
    <source>
        <dbReference type="EMBL" id="MDE1463864.1"/>
    </source>
</evidence>
<feature type="domain" description="Carbohydrate kinase PfkB" evidence="6">
    <location>
        <begin position="2"/>
        <end position="309"/>
    </location>
</feature>
<dbReference type="GO" id="GO:0016301">
    <property type="term" value="F:kinase activity"/>
    <property type="evidence" value="ECO:0007669"/>
    <property type="project" value="UniProtKB-KW"/>
</dbReference>
<evidence type="ECO:0000313" key="8">
    <source>
        <dbReference type="Proteomes" id="UP001528823"/>
    </source>
</evidence>
<dbReference type="PANTHER" id="PTHR43085">
    <property type="entry name" value="HEXOKINASE FAMILY MEMBER"/>
    <property type="match status" value="1"/>
</dbReference>
<evidence type="ECO:0000256" key="2">
    <source>
        <dbReference type="ARBA" id="ARBA00022679"/>
    </source>
</evidence>
<dbReference type="Proteomes" id="UP001528823">
    <property type="component" value="Unassembled WGS sequence"/>
</dbReference>
<dbReference type="SUPFAM" id="SSF53613">
    <property type="entry name" value="Ribokinase-like"/>
    <property type="match status" value="1"/>
</dbReference>
<evidence type="ECO:0000256" key="3">
    <source>
        <dbReference type="ARBA" id="ARBA00022741"/>
    </source>
</evidence>
<dbReference type="PROSITE" id="PS00584">
    <property type="entry name" value="PFKB_KINASES_2"/>
    <property type="match status" value="1"/>
</dbReference>
<dbReference type="Gene3D" id="3.40.1190.20">
    <property type="match status" value="1"/>
</dbReference>
<name>A0ABT5UBW1_9GAMM</name>
<evidence type="ECO:0000259" key="6">
    <source>
        <dbReference type="Pfam" id="PF00294"/>
    </source>
</evidence>
<reference evidence="7 8" key="1">
    <citation type="submission" date="2022-11" db="EMBL/GenBank/DDBJ databases">
        <title>Spartinivicinus poritis sp. nov., isolated from scleractinian coral Porites lutea.</title>
        <authorList>
            <person name="Zhang G."/>
            <person name="Cai L."/>
            <person name="Wei Q."/>
        </authorList>
    </citation>
    <scope>NUCLEOTIDE SEQUENCE [LARGE SCALE GENOMIC DNA]</scope>
    <source>
        <strain evidence="7 8">A2-2</strain>
    </source>
</reference>
<dbReference type="CDD" id="cd01167">
    <property type="entry name" value="bac_FRK"/>
    <property type="match status" value="1"/>
</dbReference>
<keyword evidence="4 7" id="KW-0418">Kinase</keyword>
<dbReference type="RefSeq" id="WP_274690198.1">
    <property type="nucleotide sequence ID" value="NZ_JAPMOU010000025.1"/>
</dbReference>
<evidence type="ECO:0000256" key="1">
    <source>
        <dbReference type="ARBA" id="ARBA00010688"/>
    </source>
</evidence>
<proteinExistence type="inferred from homology"/>
<keyword evidence="3" id="KW-0547">Nucleotide-binding</keyword>
<protein>
    <submittedName>
        <fullName evidence="7">Carbohydrate kinase</fullName>
    </submittedName>
</protein>
<dbReference type="InterPro" id="IPR011611">
    <property type="entry name" value="PfkB_dom"/>
</dbReference>
<keyword evidence="5" id="KW-0067">ATP-binding</keyword>
<dbReference type="InterPro" id="IPR029056">
    <property type="entry name" value="Ribokinase-like"/>
</dbReference>
<accession>A0ABT5UBW1</accession>
<dbReference type="PROSITE" id="PS00583">
    <property type="entry name" value="PFKB_KINASES_1"/>
    <property type="match status" value="1"/>
</dbReference>
<dbReference type="InterPro" id="IPR002173">
    <property type="entry name" value="Carboh/pur_kinase_PfkB_CS"/>
</dbReference>
<evidence type="ECO:0000256" key="4">
    <source>
        <dbReference type="ARBA" id="ARBA00022777"/>
    </source>
</evidence>
<dbReference type="InterPro" id="IPR050306">
    <property type="entry name" value="PfkB_Carbo_kinase"/>
</dbReference>
<keyword evidence="2" id="KW-0808">Transferase</keyword>
<evidence type="ECO:0000256" key="5">
    <source>
        <dbReference type="ARBA" id="ARBA00022840"/>
    </source>
</evidence>
<comment type="similarity">
    <text evidence="1">Belongs to the carbohydrate kinase PfkB family.</text>
</comment>
<dbReference type="EMBL" id="JAPMOU010000025">
    <property type="protein sequence ID" value="MDE1463864.1"/>
    <property type="molecule type" value="Genomic_DNA"/>
</dbReference>
<keyword evidence="8" id="KW-1185">Reference proteome</keyword>
<sequence>MSMVYSFGELLVDMLAQLDSQQSVNYRPFPGGAPANVAVAVAKLGGESRFVGQVGDDFFGHWLVDAVKQYGVNSDYLLITSQAKTALAFVSLDAQGERCFSFYRDQSADLCFDQACLDQVDFSSAAIFHCCSNTLTHEPLAKITQEALQRARQQGAITSFDINLRPALWPDDRSPQAVITDSLKQVDIIKASVEELAQLKPDWNLSQWQDLFLNNGTQLIILTDGARPVQVVTPDSQFEQATPTVKVVDTTAAGDAFVGGLLFGLANGLNQGQSFTDWLTSDALKKAVALAVACGALTVSRVGAFPALPSLAEVVELMQRGQGNE</sequence>